<evidence type="ECO:0000259" key="4">
    <source>
        <dbReference type="Pfam" id="PF00127"/>
    </source>
</evidence>
<dbReference type="InterPro" id="IPR006311">
    <property type="entry name" value="TAT_signal"/>
</dbReference>
<reference evidence="5 6" key="1">
    <citation type="journal article" date="2019" name="Int. J. Syst. Evol. Microbiol.">
        <title>The Global Catalogue of Microorganisms (GCM) 10K type strain sequencing project: providing services to taxonomists for standard genome sequencing and annotation.</title>
        <authorList>
            <consortium name="The Broad Institute Genomics Platform"/>
            <consortium name="The Broad Institute Genome Sequencing Center for Infectious Disease"/>
            <person name="Wu L."/>
            <person name="Ma J."/>
        </authorList>
    </citation>
    <scope>NUCLEOTIDE SEQUENCE [LARGE SCALE GENOMIC DNA]</scope>
    <source>
        <strain evidence="5 6">CGMCC 1.15824</strain>
    </source>
</reference>
<dbReference type="AlphaFoldDB" id="A0ABD5QEU4"/>
<name>A0ABD5QEU4_9EURY</name>
<dbReference type="EMBL" id="JBHSJG010000028">
    <property type="protein sequence ID" value="MFC4987547.1"/>
    <property type="molecule type" value="Genomic_DNA"/>
</dbReference>
<evidence type="ECO:0000313" key="6">
    <source>
        <dbReference type="Proteomes" id="UP001595925"/>
    </source>
</evidence>
<keyword evidence="6" id="KW-1185">Reference proteome</keyword>
<dbReference type="SUPFAM" id="SSF49503">
    <property type="entry name" value="Cupredoxins"/>
    <property type="match status" value="1"/>
</dbReference>
<dbReference type="GO" id="GO:0046872">
    <property type="term" value="F:metal ion binding"/>
    <property type="evidence" value="ECO:0007669"/>
    <property type="project" value="UniProtKB-KW"/>
</dbReference>
<evidence type="ECO:0000313" key="5">
    <source>
        <dbReference type="EMBL" id="MFC4987547.1"/>
    </source>
</evidence>
<protein>
    <submittedName>
        <fullName evidence="5">Plastocyanin/azurin family copper-binding protein</fullName>
    </submittedName>
</protein>
<dbReference type="RefSeq" id="WP_224828129.1">
    <property type="nucleotide sequence ID" value="NZ_JAIVEF010000004.1"/>
</dbReference>
<dbReference type="InterPro" id="IPR008972">
    <property type="entry name" value="Cupredoxin"/>
</dbReference>
<dbReference type="Proteomes" id="UP001595925">
    <property type="component" value="Unassembled WGS sequence"/>
</dbReference>
<accession>A0ABD5QEU4</accession>
<feature type="domain" description="Blue (type 1) copper" evidence="4">
    <location>
        <begin position="161"/>
        <end position="225"/>
    </location>
</feature>
<feature type="compositionally biased region" description="Acidic residues" evidence="3">
    <location>
        <begin position="32"/>
        <end position="77"/>
    </location>
</feature>
<feature type="region of interest" description="Disordered" evidence="3">
    <location>
        <begin position="24"/>
        <end position="121"/>
    </location>
</feature>
<keyword evidence="1" id="KW-0479">Metal-binding</keyword>
<evidence type="ECO:0000256" key="2">
    <source>
        <dbReference type="ARBA" id="ARBA00023008"/>
    </source>
</evidence>
<evidence type="ECO:0000256" key="1">
    <source>
        <dbReference type="ARBA" id="ARBA00022723"/>
    </source>
</evidence>
<comment type="caution">
    <text evidence="5">The sequence shown here is derived from an EMBL/GenBank/DDBJ whole genome shotgun (WGS) entry which is preliminary data.</text>
</comment>
<keyword evidence="2" id="KW-0186">Copper</keyword>
<dbReference type="PROSITE" id="PS51257">
    <property type="entry name" value="PROKAR_LIPOPROTEIN"/>
    <property type="match status" value="1"/>
</dbReference>
<dbReference type="Gene3D" id="2.60.40.420">
    <property type="entry name" value="Cupredoxins - blue copper proteins"/>
    <property type="match status" value="1"/>
</dbReference>
<gene>
    <name evidence="5" type="ORF">ACFPFO_07190</name>
</gene>
<dbReference type="PROSITE" id="PS51318">
    <property type="entry name" value="TAT"/>
    <property type="match status" value="1"/>
</dbReference>
<sequence length="229" mass="23788">MTRPTRRSRRNALRLIAGSGAAVLAGCGAPESGDDGDGAGPEEGEEPGDDEEPGADEERETPTEEDGESEDETEQQETDGGGEGGEEGGNEDEEGASEGGEDGADGDDGTGDGAATGEWTEGDEIVLDGFTAGWEGVEPAAIEGETNPALVLTEGVEYDLVWENADGQPHNIEIHDGDGEIVDDYSTEIVEEEGETQTLTIEATAEMAEYVCIVHPTTMVGPIEIDDDG</sequence>
<evidence type="ECO:0000256" key="3">
    <source>
        <dbReference type="SAM" id="MobiDB-lite"/>
    </source>
</evidence>
<organism evidence="5 6">
    <name type="scientific">Saliphagus infecundisoli</name>
    <dbReference type="NCBI Taxonomy" id="1849069"/>
    <lineage>
        <taxon>Archaea</taxon>
        <taxon>Methanobacteriati</taxon>
        <taxon>Methanobacteriota</taxon>
        <taxon>Stenosarchaea group</taxon>
        <taxon>Halobacteria</taxon>
        <taxon>Halobacteriales</taxon>
        <taxon>Natrialbaceae</taxon>
        <taxon>Saliphagus</taxon>
    </lineage>
</organism>
<proteinExistence type="predicted"/>
<dbReference type="Pfam" id="PF00127">
    <property type="entry name" value="Copper-bind"/>
    <property type="match status" value="1"/>
</dbReference>
<feature type="compositionally biased region" description="Acidic residues" evidence="3">
    <location>
        <begin position="84"/>
        <end position="110"/>
    </location>
</feature>
<dbReference type="InterPro" id="IPR000923">
    <property type="entry name" value="BlueCu_1"/>
</dbReference>